<evidence type="ECO:0000256" key="3">
    <source>
        <dbReference type="ARBA" id="ARBA00021704"/>
    </source>
</evidence>
<comment type="subcellular location">
    <subcellularLocation>
        <location evidence="1">Nucleus</location>
    </subcellularLocation>
</comment>
<dbReference type="Proteomes" id="UP001627154">
    <property type="component" value="Unassembled WGS sequence"/>
</dbReference>
<gene>
    <name evidence="7" type="ORF">TKK_005735</name>
</gene>
<organism evidence="7 8">
    <name type="scientific">Trichogramma kaykai</name>
    <dbReference type="NCBI Taxonomy" id="54128"/>
    <lineage>
        <taxon>Eukaryota</taxon>
        <taxon>Metazoa</taxon>
        <taxon>Ecdysozoa</taxon>
        <taxon>Arthropoda</taxon>
        <taxon>Hexapoda</taxon>
        <taxon>Insecta</taxon>
        <taxon>Pterygota</taxon>
        <taxon>Neoptera</taxon>
        <taxon>Endopterygota</taxon>
        <taxon>Hymenoptera</taxon>
        <taxon>Apocrita</taxon>
        <taxon>Proctotrupomorpha</taxon>
        <taxon>Chalcidoidea</taxon>
        <taxon>Trichogrammatidae</taxon>
        <taxon>Trichogramma</taxon>
    </lineage>
</organism>
<dbReference type="InterPro" id="IPR017423">
    <property type="entry name" value="TRM6"/>
</dbReference>
<evidence type="ECO:0000313" key="8">
    <source>
        <dbReference type="Proteomes" id="UP001627154"/>
    </source>
</evidence>
<evidence type="ECO:0000256" key="5">
    <source>
        <dbReference type="ARBA" id="ARBA00023242"/>
    </source>
</evidence>
<evidence type="ECO:0000256" key="6">
    <source>
        <dbReference type="ARBA" id="ARBA00032319"/>
    </source>
</evidence>
<name>A0ABD2X752_9HYME</name>
<evidence type="ECO:0000256" key="1">
    <source>
        <dbReference type="ARBA" id="ARBA00004123"/>
    </source>
</evidence>
<protein>
    <recommendedName>
        <fullName evidence="3">tRNA (adenine(58)-N(1))-methyltransferase non-catalytic subunit TRM6</fullName>
    </recommendedName>
    <alternativeName>
        <fullName evidence="6">tRNA(m1A58)-methyltransferase subunit TRM6</fullName>
    </alternativeName>
</protein>
<evidence type="ECO:0000256" key="2">
    <source>
        <dbReference type="ARBA" id="ARBA00008320"/>
    </source>
</evidence>
<keyword evidence="8" id="KW-1185">Reference proteome</keyword>
<dbReference type="EMBL" id="JBJJXI010000049">
    <property type="protein sequence ID" value="KAL3401110.1"/>
    <property type="molecule type" value="Genomic_DNA"/>
</dbReference>
<keyword evidence="5" id="KW-0539">Nucleus</keyword>
<proteinExistence type="inferred from homology"/>
<dbReference type="GO" id="GO:0005634">
    <property type="term" value="C:nucleus"/>
    <property type="evidence" value="ECO:0007669"/>
    <property type="project" value="UniProtKB-SubCell"/>
</dbReference>
<comment type="similarity">
    <text evidence="2">Belongs to the TRM6/GCD10 family.</text>
</comment>
<evidence type="ECO:0000256" key="4">
    <source>
        <dbReference type="ARBA" id="ARBA00022694"/>
    </source>
</evidence>
<accession>A0ABD2X752</accession>
<dbReference type="Pfam" id="PF04189">
    <property type="entry name" value="Gcd10p"/>
    <property type="match status" value="1"/>
</dbReference>
<dbReference type="PANTHER" id="PTHR12945:SF0">
    <property type="entry name" value="TRNA (ADENINE(58)-N(1))-METHYLTRANSFERASE NON-CATALYTIC SUBUNIT TRM6"/>
    <property type="match status" value="1"/>
</dbReference>
<dbReference type="GO" id="GO:0008033">
    <property type="term" value="P:tRNA processing"/>
    <property type="evidence" value="ECO:0007669"/>
    <property type="project" value="UniProtKB-KW"/>
</dbReference>
<sequence>MKELAGPNYTVTVGSHVIIQKLNFKKVYRVTETGSLALGREEIKMNAIIGKPYWSTFKIIEEDKQLKKAKRTVCYLELAEKSDSLHDLKNAIESGRDNRSINDDGKSQKLSKCDILELKDAGKSGREIVSSLIENNASFAEKTEYSQEKYIKKKEKKYCQFLSVHRPTLAALQEIYQRQDPQKIYHLRMDTLAQIFSYCNIQADGMYMLYDSGTAGLVPAGMLSRIGQNTSGNLIYLHSGDHLPQMPIIRAMNFPQEQSDRITTVSIFDFLRTLGNNESKNPIVINDTIHENCSNGNNEVEMTETPTLKSENKVESEQDKVNTENINNLKRKNEDNLSSEEPVLKKSKKILDLEQSMDLMSKSKADSLVVIAKEHPLNIVTKLLPLVKSSRPFIIYHASREPLQETYIALKQNSSTINLRLFSSFLRSYQVLEERTHPEINTNNCGGYILTGYTIS</sequence>
<keyword evidence="4" id="KW-0819">tRNA processing</keyword>
<dbReference type="PANTHER" id="PTHR12945">
    <property type="entry name" value="TRANSLATION INITIATION FACTOR EIF3-RELATED"/>
    <property type="match status" value="1"/>
</dbReference>
<comment type="caution">
    <text evidence="7">The sequence shown here is derived from an EMBL/GenBank/DDBJ whole genome shotgun (WGS) entry which is preliminary data.</text>
</comment>
<dbReference type="AlphaFoldDB" id="A0ABD2X752"/>
<reference evidence="7 8" key="1">
    <citation type="journal article" date="2024" name="bioRxiv">
        <title>A reference genome for Trichogramma kaykai: A tiny desert-dwelling parasitoid wasp with competing sex-ratio distorters.</title>
        <authorList>
            <person name="Culotta J."/>
            <person name="Lindsey A.R."/>
        </authorList>
    </citation>
    <scope>NUCLEOTIDE SEQUENCE [LARGE SCALE GENOMIC DNA]</scope>
    <source>
        <strain evidence="7 8">KSX58</strain>
    </source>
</reference>
<evidence type="ECO:0000313" key="7">
    <source>
        <dbReference type="EMBL" id="KAL3401110.1"/>
    </source>
</evidence>